<dbReference type="EMBL" id="DS989827">
    <property type="protein sequence ID" value="EFR03958.1"/>
    <property type="molecule type" value="Genomic_DNA"/>
</dbReference>
<dbReference type="RefSeq" id="XP_003170966.1">
    <property type="nucleotide sequence ID" value="XM_003170918.1"/>
</dbReference>
<reference evidence="2" key="1">
    <citation type="journal article" date="2012" name="MBio">
        <title>Comparative genome analysis of Trichophyton rubrum and related dermatophytes reveals candidate genes involved in infection.</title>
        <authorList>
            <person name="Martinez D.A."/>
            <person name="Oliver B.G."/>
            <person name="Graeser Y."/>
            <person name="Goldberg J.M."/>
            <person name="Li W."/>
            <person name="Martinez-Rossi N.M."/>
            <person name="Monod M."/>
            <person name="Shelest E."/>
            <person name="Barton R.C."/>
            <person name="Birch E."/>
            <person name="Brakhage A.A."/>
            <person name="Chen Z."/>
            <person name="Gurr S.J."/>
            <person name="Heiman D."/>
            <person name="Heitman J."/>
            <person name="Kosti I."/>
            <person name="Rossi A."/>
            <person name="Saif S."/>
            <person name="Samalova M."/>
            <person name="Saunders C.W."/>
            <person name="Shea T."/>
            <person name="Summerbell R.C."/>
            <person name="Xu J."/>
            <person name="Young S."/>
            <person name="Zeng Q."/>
            <person name="Birren B.W."/>
            <person name="Cuomo C.A."/>
            <person name="White T.C."/>
        </authorList>
    </citation>
    <scope>NUCLEOTIDE SEQUENCE [LARGE SCALE GENOMIC DNA]</scope>
    <source>
        <strain evidence="2">ATCC MYA-4604 / CBS 118893</strain>
    </source>
</reference>
<evidence type="ECO:0000313" key="1">
    <source>
        <dbReference type="EMBL" id="EFR03958.1"/>
    </source>
</evidence>
<gene>
    <name evidence="1" type="ORF">MGYG_06958</name>
</gene>
<proteinExistence type="predicted"/>
<dbReference type="GeneID" id="10026209"/>
<organism evidence="2">
    <name type="scientific">Arthroderma gypseum (strain ATCC MYA-4604 / CBS 118893)</name>
    <name type="common">Microsporum gypseum</name>
    <dbReference type="NCBI Taxonomy" id="535722"/>
    <lineage>
        <taxon>Eukaryota</taxon>
        <taxon>Fungi</taxon>
        <taxon>Dikarya</taxon>
        <taxon>Ascomycota</taxon>
        <taxon>Pezizomycotina</taxon>
        <taxon>Eurotiomycetes</taxon>
        <taxon>Eurotiomycetidae</taxon>
        <taxon>Onygenales</taxon>
        <taxon>Arthrodermataceae</taxon>
        <taxon>Nannizzia</taxon>
    </lineage>
</organism>
<name>E4V1P3_ARTGP</name>
<dbReference type="HOGENOM" id="CLU_2482916_0_0_1"/>
<dbReference type="Proteomes" id="UP000002669">
    <property type="component" value="Unassembled WGS sequence"/>
</dbReference>
<protein>
    <submittedName>
        <fullName evidence="1">Uncharacterized protein</fullName>
    </submittedName>
</protein>
<sequence length="87" mass="10002">MSICRVTGAEVTPRSLGMRQDKKQGKQKAQHVRSTDLHEKTSAYLRWMNKSVPMAGVVRCFDYVFKCGSVHILSFIPGYDPFCMQMW</sequence>
<keyword evidence="2" id="KW-1185">Reference proteome</keyword>
<dbReference type="InParanoid" id="E4V1P3"/>
<dbReference type="AlphaFoldDB" id="E4V1P3"/>
<accession>E4V1P3</accession>
<evidence type="ECO:0000313" key="2">
    <source>
        <dbReference type="Proteomes" id="UP000002669"/>
    </source>
</evidence>
<dbReference type="VEuPathDB" id="FungiDB:MGYG_06958"/>